<dbReference type="AlphaFoldDB" id="A0A439CS07"/>
<comment type="caution">
    <text evidence="2">The sequence shown here is derived from an EMBL/GenBank/DDBJ whole genome shotgun (WGS) entry which is preliminary data.</text>
</comment>
<evidence type="ECO:0000256" key="1">
    <source>
        <dbReference type="SAM" id="MobiDB-lite"/>
    </source>
</evidence>
<protein>
    <submittedName>
        <fullName evidence="2">Uncharacterized protein</fullName>
    </submittedName>
</protein>
<evidence type="ECO:0000313" key="3">
    <source>
        <dbReference type="Proteomes" id="UP000286045"/>
    </source>
</evidence>
<evidence type="ECO:0000313" key="2">
    <source>
        <dbReference type="EMBL" id="RWA04892.1"/>
    </source>
</evidence>
<dbReference type="EMBL" id="RYZI01000504">
    <property type="protein sequence ID" value="RWA04892.1"/>
    <property type="molecule type" value="Genomic_DNA"/>
</dbReference>
<gene>
    <name evidence="2" type="ORF">EKO27_g10214</name>
</gene>
<proteinExistence type="predicted"/>
<keyword evidence="3" id="KW-1185">Reference proteome</keyword>
<sequence length="211" mass="23443">MLEFGAGNRRHKFSSLGALKKHISTSHDTAVAKSHPGGLTSKDDQATASKENIGRVFTAFFNDTIAEPETLRKARAVVKNAWIFPILYTGTTKDRPFGRYGWAYPTASCRSAEAQVIVEKWGNEAGAIRLAIYSDPGSAFYPKELREKGREKGVYSLNTLQITQERRIGIWKWLQLSEVSTLGTLTSWDSLTSQKVVTTSSIPLNVYGQRL</sequence>
<accession>A0A439CS07</accession>
<reference evidence="2 3" key="1">
    <citation type="submission" date="2018-12" db="EMBL/GenBank/DDBJ databases">
        <title>Draft genome sequence of Xylaria grammica IHI A82.</title>
        <authorList>
            <person name="Buettner E."/>
            <person name="Kellner H."/>
        </authorList>
    </citation>
    <scope>NUCLEOTIDE SEQUENCE [LARGE SCALE GENOMIC DNA]</scope>
    <source>
        <strain evidence="2 3">IHI A82</strain>
    </source>
</reference>
<dbReference type="Proteomes" id="UP000286045">
    <property type="component" value="Unassembled WGS sequence"/>
</dbReference>
<organism evidence="2 3">
    <name type="scientific">Xylaria grammica</name>
    <dbReference type="NCBI Taxonomy" id="363999"/>
    <lineage>
        <taxon>Eukaryota</taxon>
        <taxon>Fungi</taxon>
        <taxon>Dikarya</taxon>
        <taxon>Ascomycota</taxon>
        <taxon>Pezizomycotina</taxon>
        <taxon>Sordariomycetes</taxon>
        <taxon>Xylariomycetidae</taxon>
        <taxon>Xylariales</taxon>
        <taxon>Xylariaceae</taxon>
        <taxon>Xylaria</taxon>
    </lineage>
</organism>
<feature type="region of interest" description="Disordered" evidence="1">
    <location>
        <begin position="27"/>
        <end position="46"/>
    </location>
</feature>
<name>A0A439CS07_9PEZI</name>